<sequence>MDPGQARFDPRDLYGSVIAAPLLDDMREQPPAALHKVVIDLHFGYPAGRAAAAQAVRGYIQRATDTSDDEGADDGLAQYVLARLTANSIREVVRLDRAAADAGTGRAIYRIWPDFTIGPLINRSAATVKADAAHASFTARGAGIVWAVVDSGIDGRHMHFRTHGTLDVTPPVRHLDCTGSNSPLTDEFGHGTHVAGIIAGEGIGTTAQPLNAVRAEIDDNGDVNYRAEPVTGMAAMAPLCRLVGYKVLDDGGDGQTSSIMAALADIQEVNNHGRDIKIHGVNLSVGYPFDPKWFACGESPVCQEVTRLVHSGVVVVVAAGNTGYGYNLDFVKGNVAAGLDLTINDPGNAEAAITVGSTHRDMPHRYGISYFSSKGPTGDGRAKPDLVAPGERILSCATGRALADIAAKGDVTGPVDYVEDSGTSMAAAHVSGVVAAFLSVRREYIGEPGAIKTIFTDTATDLGRVTNFQGHGLIDLMRAIQSV</sequence>
<name>A0ABW6P4I8_9NOCA</name>
<dbReference type="PANTHER" id="PTHR43806">
    <property type="entry name" value="PEPTIDASE S8"/>
    <property type="match status" value="1"/>
</dbReference>
<evidence type="ECO:0000313" key="8">
    <source>
        <dbReference type="Proteomes" id="UP001601442"/>
    </source>
</evidence>
<dbReference type="GO" id="GO:0016787">
    <property type="term" value="F:hydrolase activity"/>
    <property type="evidence" value="ECO:0007669"/>
    <property type="project" value="UniProtKB-KW"/>
</dbReference>
<protein>
    <submittedName>
        <fullName evidence="7">S8 family peptidase</fullName>
        <ecNumber evidence="7">3.4.-.-</ecNumber>
    </submittedName>
</protein>
<accession>A0ABW6P4I8</accession>
<dbReference type="SUPFAM" id="SSF52743">
    <property type="entry name" value="Subtilisin-like"/>
    <property type="match status" value="1"/>
</dbReference>
<dbReference type="RefSeq" id="WP_387394393.1">
    <property type="nucleotide sequence ID" value="NZ_JBIAMT010000002.1"/>
</dbReference>
<gene>
    <name evidence="7" type="ORF">ACFYU5_14820</name>
</gene>
<dbReference type="InterPro" id="IPR036852">
    <property type="entry name" value="Peptidase_S8/S53_dom_sf"/>
</dbReference>
<dbReference type="EC" id="3.4.-.-" evidence="7"/>
<keyword evidence="8" id="KW-1185">Reference proteome</keyword>
<comment type="caution">
    <text evidence="7">The sequence shown here is derived from an EMBL/GenBank/DDBJ whole genome shotgun (WGS) entry which is preliminary data.</text>
</comment>
<evidence type="ECO:0000256" key="5">
    <source>
        <dbReference type="PROSITE-ProRule" id="PRU01240"/>
    </source>
</evidence>
<dbReference type="PANTHER" id="PTHR43806:SF11">
    <property type="entry name" value="CEREVISIN-RELATED"/>
    <property type="match status" value="1"/>
</dbReference>
<evidence type="ECO:0000256" key="3">
    <source>
        <dbReference type="ARBA" id="ARBA00022801"/>
    </source>
</evidence>
<keyword evidence="2 5" id="KW-0645">Protease</keyword>
<dbReference type="InterPro" id="IPR050131">
    <property type="entry name" value="Peptidase_S8_subtilisin-like"/>
</dbReference>
<dbReference type="InterPro" id="IPR015500">
    <property type="entry name" value="Peptidase_S8_subtilisin-rel"/>
</dbReference>
<dbReference type="PROSITE" id="PS00137">
    <property type="entry name" value="SUBTILASE_HIS"/>
    <property type="match status" value="1"/>
</dbReference>
<dbReference type="Gene3D" id="3.40.50.200">
    <property type="entry name" value="Peptidase S8/S53 domain"/>
    <property type="match status" value="1"/>
</dbReference>
<keyword evidence="3 5" id="KW-0378">Hydrolase</keyword>
<keyword evidence="4 5" id="KW-0720">Serine protease</keyword>
<dbReference type="EMBL" id="JBIAMT010000002">
    <property type="protein sequence ID" value="MFF0497679.1"/>
    <property type="molecule type" value="Genomic_DNA"/>
</dbReference>
<dbReference type="PRINTS" id="PR00723">
    <property type="entry name" value="SUBTILISIN"/>
</dbReference>
<dbReference type="Pfam" id="PF00082">
    <property type="entry name" value="Peptidase_S8"/>
    <property type="match status" value="1"/>
</dbReference>
<evidence type="ECO:0000313" key="7">
    <source>
        <dbReference type="EMBL" id="MFF0497679.1"/>
    </source>
</evidence>
<reference evidence="7 8" key="1">
    <citation type="submission" date="2024-10" db="EMBL/GenBank/DDBJ databases">
        <title>The Natural Products Discovery Center: Release of the First 8490 Sequenced Strains for Exploring Actinobacteria Biosynthetic Diversity.</title>
        <authorList>
            <person name="Kalkreuter E."/>
            <person name="Kautsar S.A."/>
            <person name="Yang D."/>
            <person name="Bader C.D."/>
            <person name="Teijaro C.N."/>
            <person name="Fluegel L."/>
            <person name="Davis C.M."/>
            <person name="Simpson J.R."/>
            <person name="Lauterbach L."/>
            <person name="Steele A.D."/>
            <person name="Gui C."/>
            <person name="Meng S."/>
            <person name="Li G."/>
            <person name="Viehrig K."/>
            <person name="Ye F."/>
            <person name="Su P."/>
            <person name="Kiefer A.F."/>
            <person name="Nichols A."/>
            <person name="Cepeda A.J."/>
            <person name="Yan W."/>
            <person name="Fan B."/>
            <person name="Jiang Y."/>
            <person name="Adhikari A."/>
            <person name="Zheng C.-J."/>
            <person name="Schuster L."/>
            <person name="Cowan T.M."/>
            <person name="Smanski M.J."/>
            <person name="Chevrette M.G."/>
            <person name="De Carvalho L.P.S."/>
            <person name="Shen B."/>
        </authorList>
    </citation>
    <scope>NUCLEOTIDE SEQUENCE [LARGE SCALE GENOMIC DNA]</scope>
    <source>
        <strain evidence="7 8">NPDC004119</strain>
    </source>
</reference>
<proteinExistence type="inferred from homology"/>
<evidence type="ECO:0000256" key="2">
    <source>
        <dbReference type="ARBA" id="ARBA00022670"/>
    </source>
</evidence>
<evidence type="ECO:0000256" key="4">
    <source>
        <dbReference type="ARBA" id="ARBA00022825"/>
    </source>
</evidence>
<feature type="active site" description="Charge relay system" evidence="5">
    <location>
        <position position="190"/>
    </location>
</feature>
<feature type="domain" description="Peptidase S8/S53" evidence="6">
    <location>
        <begin position="141"/>
        <end position="472"/>
    </location>
</feature>
<feature type="active site" description="Charge relay system" evidence="5">
    <location>
        <position position="150"/>
    </location>
</feature>
<dbReference type="PROSITE" id="PS51892">
    <property type="entry name" value="SUBTILASE"/>
    <property type="match status" value="1"/>
</dbReference>
<dbReference type="InterPro" id="IPR000209">
    <property type="entry name" value="Peptidase_S8/S53_dom"/>
</dbReference>
<dbReference type="InterPro" id="IPR022398">
    <property type="entry name" value="Peptidase_S8_His-AS"/>
</dbReference>
<feature type="active site" description="Charge relay system" evidence="5">
    <location>
        <position position="424"/>
    </location>
</feature>
<comment type="similarity">
    <text evidence="1 5">Belongs to the peptidase S8 family.</text>
</comment>
<evidence type="ECO:0000256" key="1">
    <source>
        <dbReference type="ARBA" id="ARBA00011073"/>
    </source>
</evidence>
<dbReference type="CDD" id="cd07487">
    <property type="entry name" value="Peptidases_S8_1"/>
    <property type="match status" value="1"/>
</dbReference>
<dbReference type="Proteomes" id="UP001601442">
    <property type="component" value="Unassembled WGS sequence"/>
</dbReference>
<evidence type="ECO:0000259" key="6">
    <source>
        <dbReference type="Pfam" id="PF00082"/>
    </source>
</evidence>
<organism evidence="7 8">
    <name type="scientific">Nocardia aobensis</name>
    <dbReference type="NCBI Taxonomy" id="257277"/>
    <lineage>
        <taxon>Bacteria</taxon>
        <taxon>Bacillati</taxon>
        <taxon>Actinomycetota</taxon>
        <taxon>Actinomycetes</taxon>
        <taxon>Mycobacteriales</taxon>
        <taxon>Nocardiaceae</taxon>
        <taxon>Nocardia</taxon>
    </lineage>
</organism>